<evidence type="ECO:0000313" key="12">
    <source>
        <dbReference type="EMBL" id="EGZ10346.1"/>
    </source>
</evidence>
<dbReference type="GO" id="GO:0015217">
    <property type="term" value="F:ADP transmembrane transporter activity"/>
    <property type="evidence" value="ECO:0007669"/>
    <property type="project" value="TreeGrafter"/>
</dbReference>
<accession>G4ZZE6</accession>
<keyword evidence="13" id="KW-1185">Reference proteome</keyword>
<reference evidence="12 13" key="1">
    <citation type="journal article" date="2006" name="Science">
        <title>Phytophthora genome sequences uncover evolutionary origins and mechanisms of pathogenesis.</title>
        <authorList>
            <person name="Tyler B.M."/>
            <person name="Tripathy S."/>
            <person name="Zhang X."/>
            <person name="Dehal P."/>
            <person name="Jiang R.H."/>
            <person name="Aerts A."/>
            <person name="Arredondo F.D."/>
            <person name="Baxter L."/>
            <person name="Bensasson D."/>
            <person name="Beynon J.L."/>
            <person name="Chapman J."/>
            <person name="Damasceno C.M."/>
            <person name="Dorrance A.E."/>
            <person name="Dou D."/>
            <person name="Dickerman A.W."/>
            <person name="Dubchak I.L."/>
            <person name="Garbelotto M."/>
            <person name="Gijzen M."/>
            <person name="Gordon S.G."/>
            <person name="Govers F."/>
            <person name="Grunwald N.J."/>
            <person name="Huang W."/>
            <person name="Ivors K.L."/>
            <person name="Jones R.W."/>
            <person name="Kamoun S."/>
            <person name="Krampis K."/>
            <person name="Lamour K.H."/>
            <person name="Lee M.K."/>
            <person name="McDonald W.H."/>
            <person name="Medina M."/>
            <person name="Meijer H.J."/>
            <person name="Nordberg E.K."/>
            <person name="Maclean D.J."/>
            <person name="Ospina-Giraldo M.D."/>
            <person name="Morris P.F."/>
            <person name="Phuntumart V."/>
            <person name="Putnam N.H."/>
            <person name="Rash S."/>
            <person name="Rose J.K."/>
            <person name="Sakihama Y."/>
            <person name="Salamov A.A."/>
            <person name="Savidor A."/>
            <person name="Scheuring C.F."/>
            <person name="Smith B.M."/>
            <person name="Sobral B.W."/>
            <person name="Terry A."/>
            <person name="Torto-Alalibo T.A."/>
            <person name="Win J."/>
            <person name="Xu Z."/>
            <person name="Zhang H."/>
            <person name="Grigoriev I.V."/>
            <person name="Rokhsar D.S."/>
            <person name="Boore J.L."/>
        </authorList>
    </citation>
    <scope>NUCLEOTIDE SEQUENCE [LARGE SCALE GENOMIC DNA]</scope>
    <source>
        <strain evidence="12 13">P6497</strain>
    </source>
</reference>
<dbReference type="AlphaFoldDB" id="G4ZZE6"/>
<dbReference type="InterPro" id="IPR018108">
    <property type="entry name" value="MCP_transmembrane"/>
</dbReference>
<comment type="subcellular location">
    <subcellularLocation>
        <location evidence="1">Membrane</location>
        <topology evidence="1">Multi-pass membrane protein</topology>
    </subcellularLocation>
</comment>
<dbReference type="GeneID" id="20640530"/>
<keyword evidence="5" id="KW-0677">Repeat</keyword>
<sequence length="413" mass="45594">MTDVKNPTSPAFKAFVDASVRRPTLLLNLSSLRSLWRLLHGDLFSKASSSLLLFILTFVYYDAQAGAMGALFAAVLLYPLDVVKTRRQVDVDNSKEEEQELDAEAKAKALAARKKKAHNLLVAVWLIYRQEGVEGLFAGLSSKVVHTVSSNFAYFYWYSFLKTAVEKHSSTPITTGMSLLMASTAGALNMSMTLPLEMINTRAQIQPSDDESSDADDKGEQKEKDANRRTMWGLAKEIYAEDGLLSFWKGFIPSLVLVSNPSINYTIFDKLKLQLQHSKMAASGAKRISSLTALEAFILAAIAKAVATIVTYPVIRAKVLMQAQKKQVAGYHKSSHGHHHAEMGNSMVQVLKRIGELEGPSGYFKGCSAQLFNTVLKSALLVMTKEQITKYTMRVLYMLRRNAGPKAIEAAKA</sequence>
<evidence type="ECO:0008006" key="14">
    <source>
        <dbReference type="Google" id="ProtNLM"/>
    </source>
</evidence>
<organism evidence="12 13">
    <name type="scientific">Phytophthora sojae (strain P6497)</name>
    <name type="common">Soybean stem and root rot agent</name>
    <name type="synonym">Phytophthora megasperma f. sp. glycines</name>
    <dbReference type="NCBI Taxonomy" id="1094619"/>
    <lineage>
        <taxon>Eukaryota</taxon>
        <taxon>Sar</taxon>
        <taxon>Stramenopiles</taxon>
        <taxon>Oomycota</taxon>
        <taxon>Peronosporomycetes</taxon>
        <taxon>Peronosporales</taxon>
        <taxon>Peronosporaceae</taxon>
        <taxon>Phytophthora</taxon>
    </lineage>
</organism>
<evidence type="ECO:0000256" key="2">
    <source>
        <dbReference type="ARBA" id="ARBA00006375"/>
    </source>
</evidence>
<keyword evidence="6 11" id="KW-1133">Transmembrane helix</keyword>
<dbReference type="EMBL" id="JH159158">
    <property type="protein sequence ID" value="EGZ10346.1"/>
    <property type="molecule type" value="Genomic_DNA"/>
</dbReference>
<dbReference type="Proteomes" id="UP000002640">
    <property type="component" value="Unassembled WGS sequence"/>
</dbReference>
<dbReference type="SUPFAM" id="SSF103506">
    <property type="entry name" value="Mitochondrial carrier"/>
    <property type="match status" value="1"/>
</dbReference>
<dbReference type="InParanoid" id="G4ZZE6"/>
<evidence type="ECO:0000256" key="1">
    <source>
        <dbReference type="ARBA" id="ARBA00004141"/>
    </source>
</evidence>
<dbReference type="PROSITE" id="PS50920">
    <property type="entry name" value="SOLCAR"/>
    <property type="match status" value="3"/>
</dbReference>
<evidence type="ECO:0000256" key="9">
    <source>
        <dbReference type="RuleBase" id="RU000488"/>
    </source>
</evidence>
<feature type="repeat" description="Solcar" evidence="8">
    <location>
        <begin position="291"/>
        <end position="391"/>
    </location>
</feature>
<dbReference type="RefSeq" id="XP_009533091.1">
    <property type="nucleotide sequence ID" value="XM_009534796.1"/>
</dbReference>
<evidence type="ECO:0000256" key="11">
    <source>
        <dbReference type="SAM" id="Phobius"/>
    </source>
</evidence>
<dbReference type="Pfam" id="PF00153">
    <property type="entry name" value="Mito_carr"/>
    <property type="match status" value="3"/>
</dbReference>
<keyword evidence="3 9" id="KW-0813">Transport</keyword>
<gene>
    <name evidence="12" type="ORF">PHYSODRAFT_287014</name>
</gene>
<feature type="compositionally biased region" description="Basic and acidic residues" evidence="10">
    <location>
        <begin position="215"/>
        <end position="226"/>
    </location>
</feature>
<dbReference type="InterPro" id="IPR052217">
    <property type="entry name" value="Mito/Peroxisomal_Carrier"/>
</dbReference>
<feature type="transmembrane region" description="Helical" evidence="11">
    <location>
        <begin position="51"/>
        <end position="78"/>
    </location>
</feature>
<dbReference type="PANTHER" id="PTHR45939:SF1">
    <property type="entry name" value="MITOCHONDRIAL THIAMINE PYROPHOSPHATE CARRIER 1-RELATED"/>
    <property type="match status" value="1"/>
</dbReference>
<evidence type="ECO:0000256" key="7">
    <source>
        <dbReference type="ARBA" id="ARBA00023136"/>
    </source>
</evidence>
<evidence type="ECO:0000256" key="5">
    <source>
        <dbReference type="ARBA" id="ARBA00022737"/>
    </source>
</evidence>
<name>G4ZZE6_PHYSP</name>
<dbReference type="Gene3D" id="1.50.40.10">
    <property type="entry name" value="Mitochondrial carrier domain"/>
    <property type="match status" value="1"/>
</dbReference>
<dbReference type="STRING" id="1094619.G4ZZE6"/>
<evidence type="ECO:0000256" key="8">
    <source>
        <dbReference type="PROSITE-ProRule" id="PRU00282"/>
    </source>
</evidence>
<evidence type="ECO:0000256" key="3">
    <source>
        <dbReference type="ARBA" id="ARBA00022448"/>
    </source>
</evidence>
<feature type="repeat" description="Solcar" evidence="8">
    <location>
        <begin position="57"/>
        <end position="164"/>
    </location>
</feature>
<evidence type="ECO:0000313" key="13">
    <source>
        <dbReference type="Proteomes" id="UP000002640"/>
    </source>
</evidence>
<dbReference type="SMR" id="G4ZZE6"/>
<proteinExistence type="inferred from homology"/>
<evidence type="ECO:0000256" key="6">
    <source>
        <dbReference type="ARBA" id="ARBA00022989"/>
    </source>
</evidence>
<keyword evidence="4 8" id="KW-0812">Transmembrane</keyword>
<dbReference type="InterPro" id="IPR023395">
    <property type="entry name" value="MCP_dom_sf"/>
</dbReference>
<feature type="transmembrane region" description="Helical" evidence="11">
    <location>
        <begin position="296"/>
        <end position="315"/>
    </location>
</feature>
<protein>
    <recommendedName>
        <fullName evidence="14">Mitochondrial Carrier (MC) Family</fullName>
    </recommendedName>
</protein>
<dbReference type="GO" id="GO:0016020">
    <property type="term" value="C:membrane"/>
    <property type="evidence" value="ECO:0007669"/>
    <property type="project" value="UniProtKB-SubCell"/>
</dbReference>
<dbReference type="OMA" id="PLEMINT"/>
<evidence type="ECO:0000256" key="4">
    <source>
        <dbReference type="ARBA" id="ARBA00022692"/>
    </source>
</evidence>
<feature type="repeat" description="Solcar" evidence="8">
    <location>
        <begin position="173"/>
        <end position="274"/>
    </location>
</feature>
<comment type="similarity">
    <text evidence="2 9">Belongs to the mitochondrial carrier (TC 2.A.29) family.</text>
</comment>
<evidence type="ECO:0000256" key="10">
    <source>
        <dbReference type="SAM" id="MobiDB-lite"/>
    </source>
</evidence>
<feature type="region of interest" description="Disordered" evidence="10">
    <location>
        <begin position="205"/>
        <end position="226"/>
    </location>
</feature>
<dbReference type="PANTHER" id="PTHR45939">
    <property type="entry name" value="PEROXISOMAL MEMBRANE PROTEIN PMP34-RELATED"/>
    <property type="match status" value="1"/>
</dbReference>
<keyword evidence="7 8" id="KW-0472">Membrane</keyword>
<dbReference type="KEGG" id="psoj:PHYSODRAFT_287014"/>